<dbReference type="GO" id="GO:0000272">
    <property type="term" value="P:polysaccharide catabolic process"/>
    <property type="evidence" value="ECO:0007669"/>
    <property type="project" value="UniProtKB-KW"/>
</dbReference>
<dbReference type="AlphaFoldDB" id="A0A0G2E863"/>
<comment type="similarity">
    <text evidence="3">Belongs to the glycosyl hydrolase 17 family.</text>
</comment>
<dbReference type="GO" id="GO:0042973">
    <property type="term" value="F:glucan endo-1,3-beta-D-glucosidase activity"/>
    <property type="evidence" value="ECO:0007669"/>
    <property type="project" value="UniProtKB-EC"/>
</dbReference>
<evidence type="ECO:0000256" key="2">
    <source>
        <dbReference type="ARBA" id="ARBA00004401"/>
    </source>
</evidence>
<feature type="compositionally biased region" description="Polar residues" evidence="16">
    <location>
        <begin position="33"/>
        <end position="42"/>
    </location>
</feature>
<dbReference type="GO" id="GO:0009986">
    <property type="term" value="C:cell surface"/>
    <property type="evidence" value="ECO:0007669"/>
    <property type="project" value="TreeGrafter"/>
</dbReference>
<comment type="function">
    <text evidence="13">Glucanases play a role in cell expansion during growth, in cell-cell fusion during mating, and in spore release during sporulation. This enzyme may be involved in beta-glucan degradation. Active on laminarin and lichenan.</text>
</comment>
<accession>A0A0G2E863</accession>
<feature type="region of interest" description="Disordered" evidence="16">
    <location>
        <begin position="159"/>
        <end position="192"/>
    </location>
</feature>
<evidence type="ECO:0000256" key="17">
    <source>
        <dbReference type="SAM" id="Phobius"/>
    </source>
</evidence>
<reference evidence="18 19" key="2">
    <citation type="submission" date="2015-05" db="EMBL/GenBank/DDBJ databases">
        <authorList>
            <person name="Morales-Cruz A."/>
            <person name="Amrine K.C."/>
            <person name="Cantu D."/>
        </authorList>
    </citation>
    <scope>NUCLEOTIDE SEQUENCE [LARGE SCALE GENOMIC DNA]</scope>
    <source>
        <strain evidence="18">UCRPC4</strain>
    </source>
</reference>
<evidence type="ECO:0000256" key="13">
    <source>
        <dbReference type="ARBA" id="ARBA00037649"/>
    </source>
</evidence>
<feature type="region of interest" description="Disordered" evidence="16">
    <location>
        <begin position="1"/>
        <end position="62"/>
    </location>
</feature>
<feature type="compositionally biased region" description="Polar residues" evidence="16">
    <location>
        <begin position="238"/>
        <end position="249"/>
    </location>
</feature>
<evidence type="ECO:0000256" key="1">
    <source>
        <dbReference type="ARBA" id="ARBA00000382"/>
    </source>
</evidence>
<sequence length="537" mass="58581">MKPRHGTVQNAGSFGSDTQYATLSRPDDLRRAQTGSFSSSHPIVNAAAMPGTMTPQQYPSSYSTTSIPMDEYPTPSQYRDSPYLFATRSHNDSVQLATIDPYKIADDGDDGFIPDPKRRSMLSLKRKKSRDTASGVIAADVAAGPIVSRSLSSMMKKNNMGSQATNYKPGGLSNSSMNDSSQALEGEKSDWLSRQTRGNNKMKWTLFLVIGGIVLIAIIGGIIGGVAASKSHKSSASPNDASHSNSSDTDFGKDSAQVKTLMNNSDLHKVFPAIDYTPWAVLSQLTNTVRLYGTDCNQTQMVLHAIDKLELTEMRISEMYRILDNAEDLSVFKGVIVGNEVLYRAGTSKTGGETSLIKTIKEIRTNFTSKGYNLTVTTSDLGDNWNAEIVNVVDVVMSNIHPFFAGVTASAAAGWTWSFWQNNDVVLTEGTSKKQIISETGWPSGGGNDCGTTTDCTTKTSGSVAGVTEMNTFMEDWVCQALKNGTEYFWFEAFDEPWKVIYNTKGKEWEDKWGLMDPARKIKDGLKIPDCDGQTVS</sequence>
<feature type="region of interest" description="Disordered" evidence="16">
    <location>
        <begin position="230"/>
        <end position="252"/>
    </location>
</feature>
<dbReference type="InterPro" id="IPR050732">
    <property type="entry name" value="Beta-glucan_modifiers"/>
</dbReference>
<keyword evidence="9" id="KW-0325">Glycoprotein</keyword>
<dbReference type="SUPFAM" id="SSF51445">
    <property type="entry name" value="(Trans)glycosidases"/>
    <property type="match status" value="1"/>
</dbReference>
<keyword evidence="19" id="KW-1185">Reference proteome</keyword>
<dbReference type="PANTHER" id="PTHR16631:SF17">
    <property type="entry name" value="GLUCAN ENDO-1,3-BETA-GLUCOSIDASE BTGC"/>
    <property type="match status" value="1"/>
</dbReference>
<evidence type="ECO:0000256" key="3">
    <source>
        <dbReference type="ARBA" id="ARBA00008773"/>
    </source>
</evidence>
<name>A0A0G2E863_PHACM</name>
<keyword evidence="7" id="KW-0735">Signal-anchor</keyword>
<dbReference type="OrthoDB" id="68336at2759"/>
<keyword evidence="5" id="KW-1003">Cell membrane</keyword>
<evidence type="ECO:0000313" key="19">
    <source>
        <dbReference type="Proteomes" id="UP000053317"/>
    </source>
</evidence>
<evidence type="ECO:0000256" key="6">
    <source>
        <dbReference type="ARBA" id="ARBA00022801"/>
    </source>
</evidence>
<evidence type="ECO:0000256" key="15">
    <source>
        <dbReference type="ARBA" id="ARBA00043078"/>
    </source>
</evidence>
<feature type="transmembrane region" description="Helical" evidence="17">
    <location>
        <begin position="204"/>
        <end position="228"/>
    </location>
</feature>
<dbReference type="InterPro" id="IPR017853">
    <property type="entry name" value="GH"/>
</dbReference>
<dbReference type="GO" id="GO:0005576">
    <property type="term" value="C:extracellular region"/>
    <property type="evidence" value="ECO:0007669"/>
    <property type="project" value="TreeGrafter"/>
</dbReference>
<evidence type="ECO:0000313" key="18">
    <source>
        <dbReference type="EMBL" id="KKY19197.1"/>
    </source>
</evidence>
<keyword evidence="8 17" id="KW-0472">Membrane</keyword>
<evidence type="ECO:0000256" key="5">
    <source>
        <dbReference type="ARBA" id="ARBA00022475"/>
    </source>
</evidence>
<evidence type="ECO:0000256" key="8">
    <source>
        <dbReference type="ARBA" id="ARBA00023136"/>
    </source>
</evidence>
<evidence type="ECO:0000256" key="4">
    <source>
        <dbReference type="ARBA" id="ARBA00012780"/>
    </source>
</evidence>
<proteinExistence type="inferred from homology"/>
<feature type="compositionally biased region" description="Polar residues" evidence="16">
    <location>
        <begin position="53"/>
        <end position="62"/>
    </location>
</feature>
<keyword evidence="11" id="KW-0961">Cell wall biogenesis/degradation</keyword>
<keyword evidence="17" id="KW-0812">Transmembrane</keyword>
<keyword evidence="10" id="KW-0119">Carbohydrate metabolism</keyword>
<dbReference type="GO" id="GO:0009277">
    <property type="term" value="C:fungal-type cell wall"/>
    <property type="evidence" value="ECO:0007669"/>
    <property type="project" value="TreeGrafter"/>
</dbReference>
<feature type="compositionally biased region" description="Polar residues" evidence="16">
    <location>
        <begin position="159"/>
        <end position="183"/>
    </location>
</feature>
<dbReference type="Gene3D" id="3.20.20.80">
    <property type="entry name" value="Glycosidases"/>
    <property type="match status" value="1"/>
</dbReference>
<comment type="subcellular location">
    <subcellularLocation>
        <location evidence="2">Cell membrane</location>
        <topology evidence="2">Single-pass type II membrane protein</topology>
    </subcellularLocation>
</comment>
<dbReference type="PANTHER" id="PTHR16631">
    <property type="entry name" value="GLUCAN 1,3-BETA-GLUCOSIDASE"/>
    <property type="match status" value="1"/>
</dbReference>
<keyword evidence="17" id="KW-1133">Transmembrane helix</keyword>
<keyword evidence="12" id="KW-0624">Polysaccharide degradation</keyword>
<evidence type="ECO:0000256" key="14">
    <source>
        <dbReference type="ARBA" id="ARBA00042373"/>
    </source>
</evidence>
<evidence type="ECO:0000256" key="9">
    <source>
        <dbReference type="ARBA" id="ARBA00023180"/>
    </source>
</evidence>
<evidence type="ECO:0000256" key="12">
    <source>
        <dbReference type="ARBA" id="ARBA00023326"/>
    </source>
</evidence>
<comment type="caution">
    <text evidence="18">The sequence shown here is derived from an EMBL/GenBank/DDBJ whole genome shotgun (WGS) entry which is preliminary data.</text>
</comment>
<comment type="catalytic activity">
    <reaction evidence="1">
        <text>Hydrolysis of (1-&gt;3)-beta-D-glucosidic linkages in (1-&gt;3)-beta-D-glucans.</text>
        <dbReference type="EC" id="3.2.1.39"/>
    </reaction>
</comment>
<reference evidence="18 19" key="1">
    <citation type="submission" date="2015-05" db="EMBL/GenBank/DDBJ databases">
        <title>Distinctive expansion of gene families associated with plant cell wall degradation and secondary metabolism in the genomes of grapevine trunk pathogens.</title>
        <authorList>
            <person name="Lawrence D.P."/>
            <person name="Travadon R."/>
            <person name="Rolshausen P.E."/>
            <person name="Baumgartner K."/>
        </authorList>
    </citation>
    <scope>NUCLEOTIDE SEQUENCE [LARGE SCALE GENOMIC DNA]</scope>
    <source>
        <strain evidence="18">UCRPC4</strain>
    </source>
</reference>
<dbReference type="GO" id="GO:0071555">
    <property type="term" value="P:cell wall organization"/>
    <property type="evidence" value="ECO:0007669"/>
    <property type="project" value="UniProtKB-KW"/>
</dbReference>
<protein>
    <recommendedName>
        <fullName evidence="4">glucan endo-1,3-beta-D-glucosidase</fullName>
        <ecNumber evidence="4">3.2.1.39</ecNumber>
    </recommendedName>
    <alternativeName>
        <fullName evidence="15">Endo-1,3-beta-glucanase btgC</fullName>
    </alternativeName>
    <alternativeName>
        <fullName evidence="14">Laminarinase btgC</fullName>
    </alternativeName>
</protein>
<evidence type="ECO:0000256" key="16">
    <source>
        <dbReference type="SAM" id="MobiDB-lite"/>
    </source>
</evidence>
<dbReference type="EC" id="3.2.1.39" evidence="4"/>
<feature type="compositionally biased region" description="Polar residues" evidence="16">
    <location>
        <begin position="7"/>
        <end position="22"/>
    </location>
</feature>
<dbReference type="Proteomes" id="UP000053317">
    <property type="component" value="Unassembled WGS sequence"/>
</dbReference>
<dbReference type="EMBL" id="LCWF01000109">
    <property type="protein sequence ID" value="KKY19197.1"/>
    <property type="molecule type" value="Genomic_DNA"/>
</dbReference>
<organism evidence="18 19">
    <name type="scientific">Phaeomoniella chlamydospora</name>
    <name type="common">Phaeoacremonium chlamydosporum</name>
    <dbReference type="NCBI Taxonomy" id="158046"/>
    <lineage>
        <taxon>Eukaryota</taxon>
        <taxon>Fungi</taxon>
        <taxon>Dikarya</taxon>
        <taxon>Ascomycota</taxon>
        <taxon>Pezizomycotina</taxon>
        <taxon>Eurotiomycetes</taxon>
        <taxon>Chaetothyriomycetidae</taxon>
        <taxon>Phaeomoniellales</taxon>
        <taxon>Phaeomoniellaceae</taxon>
        <taxon>Phaeomoniella</taxon>
    </lineage>
</organism>
<gene>
    <name evidence="18" type="ORF">UCRPC4_g04571</name>
</gene>
<dbReference type="FunFam" id="3.20.20.80:FF:000151">
    <property type="entry name" value="Glucan endo-1,3-beta-glucosidase btgC"/>
    <property type="match status" value="1"/>
</dbReference>
<evidence type="ECO:0000256" key="7">
    <source>
        <dbReference type="ARBA" id="ARBA00022968"/>
    </source>
</evidence>
<dbReference type="GO" id="GO:0005886">
    <property type="term" value="C:plasma membrane"/>
    <property type="evidence" value="ECO:0007669"/>
    <property type="project" value="UniProtKB-SubCell"/>
</dbReference>
<evidence type="ECO:0000256" key="11">
    <source>
        <dbReference type="ARBA" id="ARBA00023316"/>
    </source>
</evidence>
<evidence type="ECO:0000256" key="10">
    <source>
        <dbReference type="ARBA" id="ARBA00023277"/>
    </source>
</evidence>
<keyword evidence="6" id="KW-0378">Hydrolase</keyword>